<feature type="compositionally biased region" description="Gly residues" evidence="4">
    <location>
        <begin position="351"/>
        <end position="361"/>
    </location>
</feature>
<protein>
    <submittedName>
        <fullName evidence="6">AraC family transcriptional regulator</fullName>
    </submittedName>
</protein>
<dbReference type="InterPro" id="IPR020449">
    <property type="entry name" value="Tscrpt_reg_AraC-type_HTH"/>
</dbReference>
<name>A0ABX7NLB3_9BACT</name>
<dbReference type="SMART" id="SM00342">
    <property type="entry name" value="HTH_ARAC"/>
    <property type="match status" value="1"/>
</dbReference>
<evidence type="ECO:0000313" key="6">
    <source>
        <dbReference type="EMBL" id="QSQ19652.1"/>
    </source>
</evidence>
<dbReference type="RefSeq" id="WP_206721236.1">
    <property type="nucleotide sequence ID" value="NZ_CP071090.1"/>
</dbReference>
<evidence type="ECO:0000256" key="1">
    <source>
        <dbReference type="ARBA" id="ARBA00023015"/>
    </source>
</evidence>
<dbReference type="PANTHER" id="PTHR46796">
    <property type="entry name" value="HTH-TYPE TRANSCRIPTIONAL ACTIVATOR RHAS-RELATED"/>
    <property type="match status" value="1"/>
</dbReference>
<dbReference type="EMBL" id="CP071090">
    <property type="protein sequence ID" value="QSQ19652.1"/>
    <property type="molecule type" value="Genomic_DNA"/>
</dbReference>
<dbReference type="InterPro" id="IPR018062">
    <property type="entry name" value="HTH_AraC-typ_CS"/>
</dbReference>
<evidence type="ECO:0000256" key="3">
    <source>
        <dbReference type="ARBA" id="ARBA00023163"/>
    </source>
</evidence>
<keyword evidence="7" id="KW-1185">Reference proteome</keyword>
<dbReference type="InterPro" id="IPR009057">
    <property type="entry name" value="Homeodomain-like_sf"/>
</dbReference>
<dbReference type="PROSITE" id="PS00041">
    <property type="entry name" value="HTH_ARAC_FAMILY_1"/>
    <property type="match status" value="1"/>
</dbReference>
<dbReference type="Pfam" id="PF12833">
    <property type="entry name" value="HTH_18"/>
    <property type="match status" value="1"/>
</dbReference>
<keyword evidence="3" id="KW-0804">Transcription</keyword>
<reference evidence="6 7" key="1">
    <citation type="submission" date="2021-02" db="EMBL/GenBank/DDBJ databases">
        <title>De Novo genome assembly of isolated myxobacteria.</title>
        <authorList>
            <person name="Stevens D.C."/>
        </authorList>
    </citation>
    <scope>NUCLEOTIDE SEQUENCE [LARGE SCALE GENOMIC DNA]</scope>
    <source>
        <strain evidence="7">SCPEA02</strain>
    </source>
</reference>
<dbReference type="PRINTS" id="PR00032">
    <property type="entry name" value="HTHARAC"/>
</dbReference>
<organism evidence="6 7">
    <name type="scientific">Pyxidicoccus parkwayensis</name>
    <dbReference type="NCBI Taxonomy" id="2813578"/>
    <lineage>
        <taxon>Bacteria</taxon>
        <taxon>Pseudomonadati</taxon>
        <taxon>Myxococcota</taxon>
        <taxon>Myxococcia</taxon>
        <taxon>Myxococcales</taxon>
        <taxon>Cystobacterineae</taxon>
        <taxon>Myxococcaceae</taxon>
        <taxon>Pyxidicoccus</taxon>
    </lineage>
</organism>
<dbReference type="InterPro" id="IPR032783">
    <property type="entry name" value="AraC_lig"/>
</dbReference>
<sequence length="361" mass="38020">MSSSPKEFAGRLEPQDEQGSDVLADVLDSMRLSTIMYGRFELNAPWGIRFCERPAAHLVLLARGSARLEVEGIEGAVTLSAGDLALLPHGASHTLRDAEGSPLHLLGHGDCKRVRALGPIRLGGDGERTTLVAGSFRHGAAPRMLLFERLPQLVHVAADDPAIAPSLASTAQLLITESASSSPGATVIMSRLADILLAQALRAHIATGQCNEHGLCALTDPQIGKALSVIHESPAAPWTVESLASAVALSRSGFAARFTALVGKPPLEYLAQWRMTKAAQLLRESETPLSEVATAIGYQSEASFNRAFKRWEGSAPGTYRREHRRGGDRSAPDNEAPGSHGILGELSSSGAGAGRGGPGSR</sequence>
<dbReference type="SUPFAM" id="SSF46689">
    <property type="entry name" value="Homeodomain-like"/>
    <property type="match status" value="2"/>
</dbReference>
<dbReference type="PROSITE" id="PS01124">
    <property type="entry name" value="HTH_ARAC_FAMILY_2"/>
    <property type="match status" value="1"/>
</dbReference>
<evidence type="ECO:0000313" key="7">
    <source>
        <dbReference type="Proteomes" id="UP000662747"/>
    </source>
</evidence>
<dbReference type="InterPro" id="IPR050204">
    <property type="entry name" value="AraC_XylS_family_regulators"/>
</dbReference>
<evidence type="ECO:0000259" key="5">
    <source>
        <dbReference type="PROSITE" id="PS01124"/>
    </source>
</evidence>
<gene>
    <name evidence="6" type="ORF">JY651_30625</name>
</gene>
<feature type="region of interest" description="Disordered" evidence="4">
    <location>
        <begin position="315"/>
        <end position="361"/>
    </location>
</feature>
<dbReference type="Gene3D" id="1.10.10.60">
    <property type="entry name" value="Homeodomain-like"/>
    <property type="match status" value="2"/>
</dbReference>
<dbReference type="InterPro" id="IPR018060">
    <property type="entry name" value="HTH_AraC"/>
</dbReference>
<evidence type="ECO:0000256" key="2">
    <source>
        <dbReference type="ARBA" id="ARBA00023125"/>
    </source>
</evidence>
<keyword evidence="2" id="KW-0238">DNA-binding</keyword>
<feature type="domain" description="HTH araC/xylS-type" evidence="5">
    <location>
        <begin position="224"/>
        <end position="322"/>
    </location>
</feature>
<keyword evidence="1" id="KW-0805">Transcription regulation</keyword>
<dbReference type="PANTHER" id="PTHR46796:SF7">
    <property type="entry name" value="ARAC FAMILY TRANSCRIPTIONAL REGULATOR"/>
    <property type="match status" value="1"/>
</dbReference>
<dbReference type="Pfam" id="PF12852">
    <property type="entry name" value="Cupin_6"/>
    <property type="match status" value="1"/>
</dbReference>
<evidence type="ECO:0000256" key="4">
    <source>
        <dbReference type="SAM" id="MobiDB-lite"/>
    </source>
</evidence>
<proteinExistence type="predicted"/>
<accession>A0ABX7NLB3</accession>
<dbReference type="Proteomes" id="UP000662747">
    <property type="component" value="Chromosome"/>
</dbReference>